<feature type="compositionally biased region" description="Basic and acidic residues" evidence="5">
    <location>
        <begin position="415"/>
        <end position="428"/>
    </location>
</feature>
<dbReference type="GO" id="GO:0031298">
    <property type="term" value="C:replication fork protection complex"/>
    <property type="evidence" value="ECO:0007669"/>
    <property type="project" value="TreeGrafter"/>
</dbReference>
<keyword evidence="2" id="KW-0236">DNA replication inhibitor</keyword>
<dbReference type="GO" id="GO:0003677">
    <property type="term" value="F:DNA binding"/>
    <property type="evidence" value="ECO:0007669"/>
    <property type="project" value="TreeGrafter"/>
</dbReference>
<dbReference type="OrthoDB" id="310853at2759"/>
<feature type="domain" description="Timeless N-terminal" evidence="6">
    <location>
        <begin position="41"/>
        <end position="299"/>
    </location>
</feature>
<dbReference type="InterPro" id="IPR006906">
    <property type="entry name" value="Timeless_N"/>
</dbReference>
<dbReference type="EMBL" id="MCGT01000011">
    <property type="protein sequence ID" value="ORX55590.1"/>
    <property type="molecule type" value="Genomic_DNA"/>
</dbReference>
<feature type="region of interest" description="Disordered" evidence="5">
    <location>
        <begin position="601"/>
        <end position="623"/>
    </location>
</feature>
<proteinExistence type="predicted"/>
<dbReference type="InterPro" id="IPR044998">
    <property type="entry name" value="Timeless"/>
</dbReference>
<dbReference type="GO" id="GO:0000076">
    <property type="term" value="P:DNA replication checkpoint signaling"/>
    <property type="evidence" value="ECO:0007669"/>
    <property type="project" value="TreeGrafter"/>
</dbReference>
<name>A0A1X2GJW5_9FUNG</name>
<feature type="region of interest" description="Disordered" evidence="5">
    <location>
        <begin position="415"/>
        <end position="461"/>
    </location>
</feature>
<sequence length="764" mass="87754">MEVDEEYQGQEHTRNLILSTCTALGGFEDRVQPNGVVEKVYLVGDEALPCLKDLKRIIRVDEVLARDVLIGLNVLESDLIPIVLNQDRLGTATGERFVLACLEIIVPMTWPLPKVLEPDLNPNLVLAYRKMKHQLLEKGIFEAALRICAKSLKIPLRERSGRDEAIIRLTLYFWRNLTAIPDPLATEIAANDLVFESSLQELLFSRLFESNALELILTIASNAGVTDSAEWNPVVLEILFYLLEYTEPKAVFKANASAQVTSELASRLSTLMSSEHQNKKFKSDTPASRHNRFGGSYVVQGWDGKKHVSMKQQAGYASLDSLFNNQKKNRAGVKRKQMDDNIRSGFKSNQSLVYLRQFSQSFMESCFNTFYTSIFKSMQREDKALVEADYARHYFTQRWFLEFVTYEIHAARAAQHEREKERHQKESDTLILPARPPPTDADNSDDTSPSADVHPAPSADIQPSVEEPLAFDYDLVANTIDLTVFGACMRRIRTCIEDKRWFDVKVAADCLRQMLVIVSGMANTSTPEYQEVSDYIQSNLYHEQSTLDIFPDLIRTYKDQSLSYLDSVIQLVHVILKLLERYCKKEKVLFVRKKRKAKAKKTGDTQEQDGLDNSEDEEREQQMASHEHAFAFEQFEKRFVNYDCVQVCCQLLEHYQTLEADSLHCITSIFHRLMVKKKAEHLFWKIPTLELFNRILQDRTKLPKSAALTNLYQFITFVTRQFFKKADAYPLLFVETFFKVEPCRLPTPVVKPSLTYDDNTLNST</sequence>
<evidence type="ECO:0000256" key="1">
    <source>
        <dbReference type="ARBA" id="ARBA00004123"/>
    </source>
</evidence>
<keyword evidence="8" id="KW-1185">Reference proteome</keyword>
<evidence type="ECO:0000313" key="7">
    <source>
        <dbReference type="EMBL" id="ORX55590.1"/>
    </source>
</evidence>
<dbReference type="PANTHER" id="PTHR22940:SF4">
    <property type="entry name" value="PROTEIN TIMELESS HOMOLOG"/>
    <property type="match status" value="1"/>
</dbReference>
<evidence type="ECO:0000259" key="6">
    <source>
        <dbReference type="Pfam" id="PF04821"/>
    </source>
</evidence>
<keyword evidence="4" id="KW-0131">Cell cycle</keyword>
<dbReference type="STRING" id="101127.A0A1X2GJW5"/>
<evidence type="ECO:0000313" key="8">
    <source>
        <dbReference type="Proteomes" id="UP000242146"/>
    </source>
</evidence>
<comment type="caution">
    <text evidence="7">The sequence shown here is derived from an EMBL/GenBank/DDBJ whole genome shotgun (WGS) entry which is preliminary data.</text>
</comment>
<dbReference type="Proteomes" id="UP000242146">
    <property type="component" value="Unassembled WGS sequence"/>
</dbReference>
<dbReference type="PANTHER" id="PTHR22940">
    <property type="entry name" value="TIMEOUT/TIMELESS-2"/>
    <property type="match status" value="1"/>
</dbReference>
<feature type="compositionally biased region" description="Acidic residues" evidence="5">
    <location>
        <begin position="606"/>
        <end position="619"/>
    </location>
</feature>
<comment type="subcellular location">
    <subcellularLocation>
        <location evidence="1">Nucleus</location>
    </subcellularLocation>
</comment>
<accession>A0A1X2GJW5</accession>
<evidence type="ECO:0000256" key="5">
    <source>
        <dbReference type="SAM" id="MobiDB-lite"/>
    </source>
</evidence>
<dbReference type="GO" id="GO:0043111">
    <property type="term" value="P:replication fork arrest"/>
    <property type="evidence" value="ECO:0007669"/>
    <property type="project" value="TreeGrafter"/>
</dbReference>
<dbReference type="Pfam" id="PF04821">
    <property type="entry name" value="TIMELESS"/>
    <property type="match status" value="1"/>
</dbReference>
<dbReference type="GO" id="GO:0006281">
    <property type="term" value="P:DNA repair"/>
    <property type="evidence" value="ECO:0007669"/>
    <property type="project" value="TreeGrafter"/>
</dbReference>
<evidence type="ECO:0000256" key="2">
    <source>
        <dbReference type="ARBA" id="ARBA00022880"/>
    </source>
</evidence>
<organism evidence="7 8">
    <name type="scientific">Hesseltinella vesiculosa</name>
    <dbReference type="NCBI Taxonomy" id="101127"/>
    <lineage>
        <taxon>Eukaryota</taxon>
        <taxon>Fungi</taxon>
        <taxon>Fungi incertae sedis</taxon>
        <taxon>Mucoromycota</taxon>
        <taxon>Mucoromycotina</taxon>
        <taxon>Mucoromycetes</taxon>
        <taxon>Mucorales</taxon>
        <taxon>Cunninghamellaceae</taxon>
        <taxon>Hesseltinella</taxon>
    </lineage>
</organism>
<reference evidence="7 8" key="1">
    <citation type="submission" date="2016-07" db="EMBL/GenBank/DDBJ databases">
        <title>Pervasive Adenine N6-methylation of Active Genes in Fungi.</title>
        <authorList>
            <consortium name="DOE Joint Genome Institute"/>
            <person name="Mondo S.J."/>
            <person name="Dannebaum R.O."/>
            <person name="Kuo R.C."/>
            <person name="Labutti K."/>
            <person name="Haridas S."/>
            <person name="Kuo A."/>
            <person name="Salamov A."/>
            <person name="Ahrendt S.R."/>
            <person name="Lipzen A."/>
            <person name="Sullivan W."/>
            <person name="Andreopoulos W.B."/>
            <person name="Clum A."/>
            <person name="Lindquist E."/>
            <person name="Daum C."/>
            <person name="Ramamoorthy G.K."/>
            <person name="Gryganskyi A."/>
            <person name="Culley D."/>
            <person name="Magnuson J.K."/>
            <person name="James T.Y."/>
            <person name="O'Malley M.A."/>
            <person name="Stajich J.E."/>
            <person name="Spatafora J.W."/>
            <person name="Visel A."/>
            <person name="Grigoriev I.V."/>
        </authorList>
    </citation>
    <scope>NUCLEOTIDE SEQUENCE [LARGE SCALE GENOMIC DNA]</scope>
    <source>
        <strain evidence="7 8">NRRL 3301</strain>
    </source>
</reference>
<gene>
    <name evidence="7" type="ORF">DM01DRAFT_1304102</name>
</gene>
<keyword evidence="3" id="KW-0539">Nucleus</keyword>
<protein>
    <submittedName>
        <fullName evidence="7">Timeless-domain-containing protein</fullName>
    </submittedName>
</protein>
<evidence type="ECO:0000256" key="4">
    <source>
        <dbReference type="ARBA" id="ARBA00023306"/>
    </source>
</evidence>
<dbReference type="AlphaFoldDB" id="A0A1X2GJW5"/>
<evidence type="ECO:0000256" key="3">
    <source>
        <dbReference type="ARBA" id="ARBA00023242"/>
    </source>
</evidence>